<dbReference type="AlphaFoldDB" id="M0FF38"/>
<name>M0FF38_9EURY</name>
<dbReference type="EMBL" id="AOJO01000032">
    <property type="protein sequence ID" value="ELZ57239.1"/>
    <property type="molecule type" value="Genomic_DNA"/>
</dbReference>
<reference evidence="1 2" key="1">
    <citation type="journal article" date="2014" name="PLoS Genet.">
        <title>Phylogenetically driven sequencing of extremely halophilic archaea reveals strategies for static and dynamic osmo-response.</title>
        <authorList>
            <person name="Becker E.A."/>
            <person name="Seitzer P.M."/>
            <person name="Tritt A."/>
            <person name="Larsen D."/>
            <person name="Krusor M."/>
            <person name="Yao A.I."/>
            <person name="Wu D."/>
            <person name="Madern D."/>
            <person name="Eisen J.A."/>
            <person name="Darling A.E."/>
            <person name="Facciotti M.T."/>
        </authorList>
    </citation>
    <scope>NUCLEOTIDE SEQUENCE [LARGE SCALE GENOMIC DNA]</scope>
    <source>
        <strain evidence="1 2">ATCC 700873</strain>
    </source>
</reference>
<accession>M0FF38</accession>
<dbReference type="PATRIC" id="fig|1227481.4.peg.1347"/>
<dbReference type="Proteomes" id="UP000011689">
    <property type="component" value="Unassembled WGS sequence"/>
</dbReference>
<organism evidence="1 2">
    <name type="scientific">Halorubrum hochstenium ATCC 700873</name>
    <dbReference type="NCBI Taxonomy" id="1227481"/>
    <lineage>
        <taxon>Archaea</taxon>
        <taxon>Methanobacteriati</taxon>
        <taxon>Methanobacteriota</taxon>
        <taxon>Stenosarchaea group</taxon>
        <taxon>Halobacteria</taxon>
        <taxon>Halobacteriales</taxon>
        <taxon>Haloferacaceae</taxon>
        <taxon>Halorubrum</taxon>
    </lineage>
</organism>
<sequence>MAVELTNTDDQARTFHLALETESGMLDWQSHRTDAGVTERVTITPSGDASPVALHGSVEEFAGSVNILGVDDLDEDYCLRFNFWYEHPADERPQLAQVTDIEC</sequence>
<evidence type="ECO:0000313" key="2">
    <source>
        <dbReference type="Proteomes" id="UP000011689"/>
    </source>
</evidence>
<proteinExistence type="predicted"/>
<protein>
    <submittedName>
        <fullName evidence="1">Uncharacterized protein</fullName>
    </submittedName>
</protein>
<evidence type="ECO:0000313" key="1">
    <source>
        <dbReference type="EMBL" id="ELZ57239.1"/>
    </source>
</evidence>
<gene>
    <name evidence="1" type="ORF">C467_06798</name>
</gene>
<comment type="caution">
    <text evidence="1">The sequence shown here is derived from an EMBL/GenBank/DDBJ whole genome shotgun (WGS) entry which is preliminary data.</text>
</comment>
<keyword evidence="2" id="KW-1185">Reference proteome</keyword>